<accession>B7B5E2</accession>
<dbReference type="GO" id="GO:0008658">
    <property type="term" value="F:penicillin binding"/>
    <property type="evidence" value="ECO:0007669"/>
    <property type="project" value="InterPro"/>
</dbReference>
<keyword evidence="1" id="KW-1133">Transmembrane helix</keyword>
<proteinExistence type="predicted"/>
<protein>
    <recommendedName>
        <fullName evidence="4">Penicillin-binding protein dimerisation domain-containing protein</fullName>
    </recommendedName>
</protein>
<keyword evidence="1" id="KW-0472">Membrane</keyword>
<dbReference type="SUPFAM" id="SSF56519">
    <property type="entry name" value="Penicillin binding protein dimerisation domain"/>
    <property type="match status" value="1"/>
</dbReference>
<feature type="transmembrane region" description="Helical" evidence="1">
    <location>
        <begin position="16"/>
        <end position="37"/>
    </location>
</feature>
<reference evidence="2 3" key="2">
    <citation type="submission" date="2008-10" db="EMBL/GenBank/DDBJ databases">
        <authorList>
            <person name="Fulton L."/>
            <person name="Clifton S."/>
            <person name="Fulton B."/>
            <person name="Xu J."/>
            <person name="Minx P."/>
            <person name="Pepin K.H."/>
            <person name="Johnson M."/>
            <person name="Bhonagiri V."/>
            <person name="Nash W.E."/>
            <person name="Mardis E.R."/>
            <person name="Wilson R.K."/>
        </authorList>
    </citation>
    <scope>NUCLEOTIDE SEQUENCE [LARGE SCALE GENOMIC DNA]</scope>
    <source>
        <strain evidence="2 3">DSM 18315</strain>
    </source>
</reference>
<dbReference type="STRING" id="537006.PRABACTJOHN_00235"/>
<evidence type="ECO:0000256" key="1">
    <source>
        <dbReference type="SAM" id="Phobius"/>
    </source>
</evidence>
<dbReference type="Proteomes" id="UP000005510">
    <property type="component" value="Unassembled WGS sequence"/>
</dbReference>
<dbReference type="InterPro" id="IPR036138">
    <property type="entry name" value="PBP_dimer_sf"/>
</dbReference>
<comment type="caution">
    <text evidence="2">The sequence shown here is derived from an EMBL/GenBank/DDBJ whole genome shotgun (WGS) entry which is preliminary data.</text>
</comment>
<sequence>MAEDIEPKEFAPKSNRIIFCYFFIVFLLVCVAGSVLIRASQTAFVERDYWLHLDSIQKRPDRLVYPSRGNIFSADGKLMATSVPCYYLYIDFAADCYSNKTKKWSSLDTFLYSKHNGVDSLSVYLSRKLKDRTPAGYKKYLLSGLNAKKKEPPVPDLPG</sequence>
<keyword evidence="1" id="KW-0812">Transmembrane</keyword>
<organism evidence="2 3">
    <name type="scientific">Parabacteroides johnsonii DSM 18315</name>
    <dbReference type="NCBI Taxonomy" id="537006"/>
    <lineage>
        <taxon>Bacteria</taxon>
        <taxon>Pseudomonadati</taxon>
        <taxon>Bacteroidota</taxon>
        <taxon>Bacteroidia</taxon>
        <taxon>Bacteroidales</taxon>
        <taxon>Tannerellaceae</taxon>
        <taxon>Parabacteroides</taxon>
    </lineage>
</organism>
<evidence type="ECO:0000313" key="2">
    <source>
        <dbReference type="EMBL" id="EEC98352.1"/>
    </source>
</evidence>
<dbReference type="AlphaFoldDB" id="B7B5E2"/>
<reference evidence="2 3" key="1">
    <citation type="submission" date="2008-10" db="EMBL/GenBank/DDBJ databases">
        <title>Draft genome sequence of Parabacteroides johnsonii (DSM 18315).</title>
        <authorList>
            <person name="Sudarsanam P."/>
            <person name="Ley R."/>
            <person name="Guruge J."/>
            <person name="Turnbaugh P.J."/>
            <person name="Mahowald M."/>
            <person name="Liep D."/>
            <person name="Gordon J."/>
        </authorList>
    </citation>
    <scope>NUCLEOTIDE SEQUENCE [LARGE SCALE GENOMIC DNA]</scope>
    <source>
        <strain evidence="2 3">DSM 18315</strain>
    </source>
</reference>
<dbReference type="HOGENOM" id="CLU_1659071_0_0_10"/>
<name>B7B5E2_9BACT</name>
<dbReference type="EMBL" id="ABYH01000028">
    <property type="protein sequence ID" value="EEC98352.1"/>
    <property type="molecule type" value="Genomic_DNA"/>
</dbReference>
<evidence type="ECO:0000313" key="3">
    <source>
        <dbReference type="Proteomes" id="UP000005510"/>
    </source>
</evidence>
<evidence type="ECO:0008006" key="4">
    <source>
        <dbReference type="Google" id="ProtNLM"/>
    </source>
</evidence>
<gene>
    <name evidence="2" type="ORF">PRABACTJOHN_00235</name>
</gene>